<dbReference type="FunCoup" id="A0A1Y2BM30">
    <property type="interactions" value="367"/>
</dbReference>
<keyword evidence="11" id="KW-0539">Nucleus</keyword>
<comment type="function">
    <text evidence="13">Binds the poly(A) tail of mRNA.</text>
</comment>
<dbReference type="NCBIfam" id="TIGR01628">
    <property type="entry name" value="PABP-1234"/>
    <property type="match status" value="1"/>
</dbReference>
<feature type="domain" description="RRM" evidence="15">
    <location>
        <begin position="50"/>
        <end position="128"/>
    </location>
</feature>
<dbReference type="PROSITE" id="PS50102">
    <property type="entry name" value="RRM"/>
    <property type="match status" value="4"/>
</dbReference>
<keyword evidence="10 12" id="KW-0694">RNA-binding</keyword>
<evidence type="ECO:0000256" key="11">
    <source>
        <dbReference type="ARBA" id="ARBA00023242"/>
    </source>
</evidence>
<dbReference type="Gene3D" id="3.30.70.330">
    <property type="match status" value="4"/>
</dbReference>
<comment type="subcellular location">
    <subcellularLocation>
        <location evidence="2 13">Cytoplasm</location>
    </subcellularLocation>
    <subcellularLocation>
        <location evidence="1">Nucleus</location>
    </subcellularLocation>
</comment>
<gene>
    <name evidence="17" type="ORF">BCR39DRAFT_512165</name>
</gene>
<dbReference type="InterPro" id="IPR035979">
    <property type="entry name" value="RBD_domain_sf"/>
</dbReference>
<dbReference type="SUPFAM" id="SSF63570">
    <property type="entry name" value="PABC (PABP) domain"/>
    <property type="match status" value="1"/>
</dbReference>
<dbReference type="GO" id="GO:0006417">
    <property type="term" value="P:regulation of translation"/>
    <property type="evidence" value="ECO:0007669"/>
    <property type="project" value="UniProtKB-KW"/>
</dbReference>
<dbReference type="SMART" id="SM00360">
    <property type="entry name" value="RRM"/>
    <property type="match status" value="4"/>
</dbReference>
<evidence type="ECO:0000256" key="3">
    <source>
        <dbReference type="ARBA" id="ARBA00008557"/>
    </source>
</evidence>
<dbReference type="GO" id="GO:0051028">
    <property type="term" value="P:mRNA transport"/>
    <property type="evidence" value="ECO:0007669"/>
    <property type="project" value="UniProtKB-KW"/>
</dbReference>
<keyword evidence="6" id="KW-0507">mRNA processing</keyword>
<dbReference type="InterPro" id="IPR034364">
    <property type="entry name" value="PABP_RRM1"/>
</dbReference>
<feature type="domain" description="RRM" evidence="15">
    <location>
        <begin position="334"/>
        <end position="411"/>
    </location>
</feature>
<keyword evidence="7" id="KW-0677">Repeat</keyword>
<dbReference type="Gene3D" id="1.10.1900.10">
    <property type="entry name" value="c-terminal domain of poly(a) binding protein"/>
    <property type="match status" value="1"/>
</dbReference>
<dbReference type="STRING" id="71784.A0A1Y2BM30"/>
<evidence type="ECO:0000256" key="9">
    <source>
        <dbReference type="ARBA" id="ARBA00022845"/>
    </source>
</evidence>
<feature type="domain" description="RRM" evidence="15">
    <location>
        <begin position="138"/>
        <end position="210"/>
    </location>
</feature>
<evidence type="ECO:0000256" key="5">
    <source>
        <dbReference type="ARBA" id="ARBA00022490"/>
    </source>
</evidence>
<evidence type="ECO:0000259" key="16">
    <source>
        <dbReference type="PROSITE" id="PS51309"/>
    </source>
</evidence>
<feature type="domain" description="RRM" evidence="15">
    <location>
        <begin position="231"/>
        <end position="308"/>
    </location>
</feature>
<evidence type="ECO:0000256" key="4">
    <source>
        <dbReference type="ARBA" id="ARBA00022448"/>
    </source>
</evidence>
<dbReference type="PROSITE" id="PS51309">
    <property type="entry name" value="PABC"/>
    <property type="match status" value="1"/>
</dbReference>
<dbReference type="GO" id="GO:0003723">
    <property type="term" value="F:RNA binding"/>
    <property type="evidence" value="ECO:0007669"/>
    <property type="project" value="UniProtKB-UniRule"/>
</dbReference>
<name>A0A1Y2BM30_9TREE</name>
<evidence type="ECO:0000256" key="1">
    <source>
        <dbReference type="ARBA" id="ARBA00004123"/>
    </source>
</evidence>
<dbReference type="OrthoDB" id="19742at2759"/>
<dbReference type="InterPro" id="IPR045305">
    <property type="entry name" value="RRM2_I_PABPs"/>
</dbReference>
<comment type="caution">
    <text evidence="17">The sequence shown here is derived from an EMBL/GenBank/DDBJ whole genome shotgun (WGS) entry which is preliminary data.</text>
</comment>
<dbReference type="CDD" id="cd12381">
    <property type="entry name" value="RRM4_I_PABPs"/>
    <property type="match status" value="1"/>
</dbReference>
<evidence type="ECO:0000259" key="15">
    <source>
        <dbReference type="PROSITE" id="PS50102"/>
    </source>
</evidence>
<keyword evidence="5 13" id="KW-0963">Cytoplasm</keyword>
<dbReference type="CDD" id="cd12379">
    <property type="entry name" value="RRM2_I_PABPs"/>
    <property type="match status" value="1"/>
</dbReference>
<dbReference type="InterPro" id="IPR036053">
    <property type="entry name" value="PABP-dom"/>
</dbReference>
<feature type="domain" description="PABC" evidence="16">
    <location>
        <begin position="578"/>
        <end position="655"/>
    </location>
</feature>
<evidence type="ECO:0000256" key="10">
    <source>
        <dbReference type="ARBA" id="ARBA00022884"/>
    </source>
</evidence>
<protein>
    <recommendedName>
        <fullName evidence="13">Polyadenylate-binding protein</fullName>
        <shortName evidence="13">PABP</shortName>
    </recommendedName>
</protein>
<dbReference type="FunFam" id="3.30.70.330:FF:000520">
    <property type="entry name" value="Polyadenylate-binding protein"/>
    <property type="match status" value="1"/>
</dbReference>
<dbReference type="CDD" id="cd12380">
    <property type="entry name" value="RRM3_I_PABPs"/>
    <property type="match status" value="1"/>
</dbReference>
<evidence type="ECO:0000256" key="14">
    <source>
        <dbReference type="SAM" id="MobiDB-lite"/>
    </source>
</evidence>
<dbReference type="FunFam" id="3.30.70.330:FF:000003">
    <property type="entry name" value="Polyadenylate-binding protein"/>
    <property type="match status" value="1"/>
</dbReference>
<evidence type="ECO:0000256" key="2">
    <source>
        <dbReference type="ARBA" id="ARBA00004496"/>
    </source>
</evidence>
<dbReference type="SMART" id="SM00517">
    <property type="entry name" value="PolyA"/>
    <property type="match status" value="1"/>
</dbReference>
<dbReference type="GO" id="GO:0010494">
    <property type="term" value="C:cytoplasmic stress granule"/>
    <property type="evidence" value="ECO:0007669"/>
    <property type="project" value="UniProtKB-ARBA"/>
</dbReference>
<keyword evidence="4" id="KW-0813">Transport</keyword>
<evidence type="ECO:0000313" key="18">
    <source>
        <dbReference type="Proteomes" id="UP000193986"/>
    </source>
</evidence>
<proteinExistence type="inferred from homology"/>
<dbReference type="PANTHER" id="PTHR24012">
    <property type="entry name" value="RNA BINDING PROTEIN"/>
    <property type="match status" value="1"/>
</dbReference>
<dbReference type="FunFam" id="3.30.70.330:FF:000648">
    <property type="entry name" value="Polyadenylate-binding protein"/>
    <property type="match status" value="1"/>
</dbReference>
<evidence type="ECO:0000256" key="13">
    <source>
        <dbReference type="RuleBase" id="RU362004"/>
    </source>
</evidence>
<sequence length="673" mass="73401">MSTETATAAAPPTSPSPQTNGTPAPAPAPTATQPQPTSTTGTTQPSSTGASLYVGELDSSVTEAMLFEIFNMIGPVASIRVCRDAVTRRSLGYAYVNYLNSNDGERALEHLNYSLIKNRPCRIMWSQRDPALRKTGQGNIFIKNLDEAIDNKALHDTFAAFGDILSCKVGHDETGKSRGFAFVHYSTGEAADAAIKAVNGMLLNDKKVYVGHHIGKKERQSKVEEQRAQFTNVFVKNIDTEVTDEEFENLFTPYGEIISAALSKNEDGTSKGFGFVNFTDHEAARRACDELHDNEIKGKRIFVGRAQKRSERDDELKKSHEEKRLENEAKSAGVNLYIKNLDDEWDDDRLRAEFDSFGTITSCKVMKDENGVSRNFGFVCYSTPDEATKAVQEMNGKMIGTKPLYVALAQRKDIRRQALESQMAQRNTQRGLPYGAASVPQGYMGQPMYGYPPMPGYPVGQPGMMPMRTPMMGYPGNPNMMQPVRPRYPNGQPGMPGMQMPYGMPPNGMPYGAPPNYPARPGAAGARPPTAPTTNGARANGGLSPVGVPAGLPVGAIPRGQVPVRPQAQAYPEQAPVPGRLNAQALARAAPADQKQMLGEALYPLIHETQPELSGKITGMLLEMDNVELLHLIESPPALQEKVDEALRVLEEWGKADKQAANGVKEEVKEDQE</sequence>
<dbReference type="CDD" id="cd12378">
    <property type="entry name" value="RRM1_I_PABPs"/>
    <property type="match status" value="1"/>
</dbReference>
<dbReference type="Proteomes" id="UP000193986">
    <property type="component" value="Unassembled WGS sequence"/>
</dbReference>
<dbReference type="FunFam" id="3.30.70.330:FF:000441">
    <property type="entry name" value="Polyadenylate-binding protein"/>
    <property type="match status" value="1"/>
</dbReference>
<feature type="region of interest" description="Disordered" evidence="14">
    <location>
        <begin position="1"/>
        <end position="51"/>
    </location>
</feature>
<evidence type="ECO:0000313" key="17">
    <source>
        <dbReference type="EMBL" id="ORY35791.1"/>
    </source>
</evidence>
<evidence type="ECO:0000256" key="12">
    <source>
        <dbReference type="PROSITE-ProRule" id="PRU00176"/>
    </source>
</evidence>
<dbReference type="InParanoid" id="A0A1Y2BM30"/>
<dbReference type="AlphaFoldDB" id="A0A1Y2BM30"/>
<dbReference type="GO" id="GO:0006397">
    <property type="term" value="P:mRNA processing"/>
    <property type="evidence" value="ECO:0007669"/>
    <property type="project" value="UniProtKB-KW"/>
</dbReference>
<dbReference type="GO" id="GO:0005634">
    <property type="term" value="C:nucleus"/>
    <property type="evidence" value="ECO:0007669"/>
    <property type="project" value="UniProtKB-SubCell"/>
</dbReference>
<dbReference type="FunFam" id="1.10.1900.10:FF:000004">
    <property type="entry name" value="Polyadenylate-binding protein"/>
    <property type="match status" value="1"/>
</dbReference>
<dbReference type="InterPro" id="IPR000504">
    <property type="entry name" value="RRM_dom"/>
</dbReference>
<dbReference type="Pfam" id="PF00076">
    <property type="entry name" value="RRM_1"/>
    <property type="match status" value="4"/>
</dbReference>
<dbReference type="SUPFAM" id="SSF54928">
    <property type="entry name" value="RNA-binding domain, RBD"/>
    <property type="match status" value="2"/>
</dbReference>
<reference evidence="17 18" key="1">
    <citation type="submission" date="2016-07" db="EMBL/GenBank/DDBJ databases">
        <title>Pervasive Adenine N6-methylation of Active Genes in Fungi.</title>
        <authorList>
            <consortium name="DOE Joint Genome Institute"/>
            <person name="Mondo S.J."/>
            <person name="Dannebaum R.O."/>
            <person name="Kuo R.C."/>
            <person name="Labutti K."/>
            <person name="Haridas S."/>
            <person name="Kuo A."/>
            <person name="Salamov A."/>
            <person name="Ahrendt S.R."/>
            <person name="Lipzen A."/>
            <person name="Sullivan W."/>
            <person name="Andreopoulos W.B."/>
            <person name="Clum A."/>
            <person name="Lindquist E."/>
            <person name="Daum C."/>
            <person name="Ramamoorthy G.K."/>
            <person name="Gryganskyi A."/>
            <person name="Culley D."/>
            <person name="Magnuson J.K."/>
            <person name="James T.Y."/>
            <person name="O'Malley M.A."/>
            <person name="Stajich J.E."/>
            <person name="Spatafora J.W."/>
            <person name="Visel A."/>
            <person name="Grigoriev I.V."/>
        </authorList>
    </citation>
    <scope>NUCLEOTIDE SEQUENCE [LARGE SCALE GENOMIC DNA]</scope>
    <source>
        <strain evidence="17 18">68-887.2</strain>
    </source>
</reference>
<keyword evidence="9" id="KW-0810">Translation regulation</keyword>
<dbReference type="InterPro" id="IPR012677">
    <property type="entry name" value="Nucleotide-bd_a/b_plait_sf"/>
</dbReference>
<evidence type="ECO:0000256" key="8">
    <source>
        <dbReference type="ARBA" id="ARBA00022816"/>
    </source>
</evidence>
<dbReference type="InterPro" id="IPR002004">
    <property type="entry name" value="PABP_HYD_C"/>
</dbReference>
<dbReference type="Pfam" id="PF00658">
    <property type="entry name" value="MLLE"/>
    <property type="match status" value="1"/>
</dbReference>
<dbReference type="InterPro" id="IPR006515">
    <property type="entry name" value="PABP_1234"/>
</dbReference>
<comment type="similarity">
    <text evidence="3 13">Belongs to the polyadenylate-binding protein type-1 family.</text>
</comment>
<keyword evidence="8" id="KW-0509">mRNA transport</keyword>
<accession>A0A1Y2BM30</accession>
<evidence type="ECO:0000256" key="6">
    <source>
        <dbReference type="ARBA" id="ARBA00022664"/>
    </source>
</evidence>
<dbReference type="EMBL" id="MCFC01000001">
    <property type="protein sequence ID" value="ORY35791.1"/>
    <property type="molecule type" value="Genomic_DNA"/>
</dbReference>
<evidence type="ECO:0000256" key="7">
    <source>
        <dbReference type="ARBA" id="ARBA00022737"/>
    </source>
</evidence>
<keyword evidence="18" id="KW-1185">Reference proteome</keyword>
<organism evidence="17 18">
    <name type="scientific">Naematelia encephala</name>
    <dbReference type="NCBI Taxonomy" id="71784"/>
    <lineage>
        <taxon>Eukaryota</taxon>
        <taxon>Fungi</taxon>
        <taxon>Dikarya</taxon>
        <taxon>Basidiomycota</taxon>
        <taxon>Agaricomycotina</taxon>
        <taxon>Tremellomycetes</taxon>
        <taxon>Tremellales</taxon>
        <taxon>Naemateliaceae</taxon>
        <taxon>Naematelia</taxon>
    </lineage>
</organism>